<name>A0A6I4STB2_9SPHN</name>
<dbReference type="Pfam" id="PF19649">
    <property type="entry name" value="DUF6152"/>
    <property type="match status" value="1"/>
</dbReference>
<organism evidence="2 3">
    <name type="scientific">Croceibacterium salegens</name>
    <dbReference type="NCBI Taxonomy" id="1737568"/>
    <lineage>
        <taxon>Bacteria</taxon>
        <taxon>Pseudomonadati</taxon>
        <taxon>Pseudomonadota</taxon>
        <taxon>Alphaproteobacteria</taxon>
        <taxon>Sphingomonadales</taxon>
        <taxon>Erythrobacteraceae</taxon>
        <taxon>Croceibacterium</taxon>
    </lineage>
</organism>
<gene>
    <name evidence="2" type="ORF">GRI89_01590</name>
</gene>
<dbReference type="Proteomes" id="UP000433652">
    <property type="component" value="Unassembled WGS sequence"/>
</dbReference>
<feature type="chain" id="PRO_5026081361" description="Copper-binding protein" evidence="1">
    <location>
        <begin position="23"/>
        <end position="125"/>
    </location>
</feature>
<proteinExistence type="predicted"/>
<dbReference type="RefSeq" id="WP_159791526.1">
    <property type="nucleotide sequence ID" value="NZ_WTYM01000022.1"/>
</dbReference>
<evidence type="ECO:0008006" key="4">
    <source>
        <dbReference type="Google" id="ProtNLM"/>
    </source>
</evidence>
<sequence length="125" mass="13185">MKNYVLTLAAVATFGIAVPVAAHHSAAIFDFRSPKTLTGTVKAIKVVNPHTHMIVTITDAKGTRDWDFEGHSASNFYRAGYNRGSVKAGDTIKITFAPMRDGADGGYIVAFTTPAGDTVGFAPPG</sequence>
<comment type="caution">
    <text evidence="2">The sequence shown here is derived from an EMBL/GenBank/DDBJ whole genome shotgun (WGS) entry which is preliminary data.</text>
</comment>
<accession>A0A6I4STB2</accession>
<dbReference type="InterPro" id="IPR046150">
    <property type="entry name" value="DUF6152"/>
</dbReference>
<evidence type="ECO:0000313" key="2">
    <source>
        <dbReference type="EMBL" id="MXO58237.1"/>
    </source>
</evidence>
<feature type="signal peptide" evidence="1">
    <location>
        <begin position="1"/>
        <end position="22"/>
    </location>
</feature>
<keyword evidence="3" id="KW-1185">Reference proteome</keyword>
<protein>
    <recommendedName>
        <fullName evidence="4">Copper-binding protein</fullName>
    </recommendedName>
</protein>
<evidence type="ECO:0000256" key="1">
    <source>
        <dbReference type="SAM" id="SignalP"/>
    </source>
</evidence>
<evidence type="ECO:0000313" key="3">
    <source>
        <dbReference type="Proteomes" id="UP000433652"/>
    </source>
</evidence>
<dbReference type="EMBL" id="WTYM01000022">
    <property type="protein sequence ID" value="MXO58237.1"/>
    <property type="molecule type" value="Genomic_DNA"/>
</dbReference>
<dbReference type="AlphaFoldDB" id="A0A6I4STB2"/>
<keyword evidence="1" id="KW-0732">Signal</keyword>
<reference evidence="2 3" key="1">
    <citation type="submission" date="2019-12" db="EMBL/GenBank/DDBJ databases">
        <title>Genomic-based taxomic classification of the family Erythrobacteraceae.</title>
        <authorList>
            <person name="Xu L."/>
        </authorList>
    </citation>
    <scope>NUCLEOTIDE SEQUENCE [LARGE SCALE GENOMIC DNA]</scope>
    <source>
        <strain evidence="2 3">MCCC 1K01500</strain>
    </source>
</reference>